<dbReference type="Proteomes" id="UP000011566">
    <property type="component" value="Unassembled WGS sequence"/>
</dbReference>
<dbReference type="eggNOG" id="arCOG06883">
    <property type="taxonomic scope" value="Archaea"/>
</dbReference>
<dbReference type="RefSeq" id="WP_007695207.1">
    <property type="nucleotide sequence ID" value="NZ_AJRK01000361.1"/>
</dbReference>
<comment type="caution">
    <text evidence="2">The sequence shown here is derived from an EMBL/GenBank/DDBJ whole genome shotgun (WGS) entry which is preliminary data.</text>
</comment>
<evidence type="ECO:0000313" key="3">
    <source>
        <dbReference type="Proteomes" id="UP000011566"/>
    </source>
</evidence>
<dbReference type="PATRIC" id="fig|1132509.6.peg.3427"/>
<sequence length="326" mass="35493">MVSPGTLTALTALADGSTAEYEPSIDTDTGDVGYPAAERHLNDDDPGAYEVLESLAQRDILEKTFVEKVYVCPSCDAEGMQYTTACGGCGSAYTVETDLFEHLACGHIAPRDEFEVGAEEYVCPGCEVELETLDEVERGTRHVCQDCGSYFETPEHALRCRECSEVFAPEDTIERVLCRYSLTDGGRQWVDAQLAARESVVEMLEERGFEAEADTTVHTDAGDHPVHVYAEDILLDSRIVASIHERPVEADALHLRDVAAAVDARPFLITTLGSVGAGVEPVAESADMRILSAETDGGLRNDYQVTENPRPSQSLMQRIASAVRQP</sequence>
<evidence type="ECO:0000259" key="1">
    <source>
        <dbReference type="PROSITE" id="PS00028"/>
    </source>
</evidence>
<dbReference type="InterPro" id="IPR040572">
    <property type="entry name" value="TackOD1"/>
</dbReference>
<dbReference type="AlphaFoldDB" id="M0LTR2"/>
<dbReference type="InterPro" id="IPR013087">
    <property type="entry name" value="Znf_C2H2_type"/>
</dbReference>
<proteinExistence type="predicted"/>
<protein>
    <recommendedName>
        <fullName evidence="1">C2H2-type domain-containing protein</fullName>
    </recommendedName>
</protein>
<evidence type="ECO:0000313" key="2">
    <source>
        <dbReference type="EMBL" id="EMA36518.1"/>
    </source>
</evidence>
<dbReference type="Pfam" id="PF18551">
    <property type="entry name" value="TackOD1"/>
    <property type="match status" value="1"/>
</dbReference>
<organism evidence="2 3">
    <name type="scientific">Halococcus hamelinensis 100A6</name>
    <dbReference type="NCBI Taxonomy" id="1132509"/>
    <lineage>
        <taxon>Archaea</taxon>
        <taxon>Methanobacteriati</taxon>
        <taxon>Methanobacteriota</taxon>
        <taxon>Stenosarchaea group</taxon>
        <taxon>Halobacteria</taxon>
        <taxon>Halobacteriales</taxon>
        <taxon>Halococcaceae</taxon>
        <taxon>Halococcus</taxon>
    </lineage>
</organism>
<dbReference type="EMBL" id="AOMB01000041">
    <property type="protein sequence ID" value="EMA36518.1"/>
    <property type="molecule type" value="Genomic_DNA"/>
</dbReference>
<dbReference type="OrthoDB" id="11504at2157"/>
<gene>
    <name evidence="2" type="ORF">C447_14711</name>
</gene>
<reference evidence="2 3" key="1">
    <citation type="journal article" date="2014" name="PLoS Genet.">
        <title>Phylogenetically driven sequencing of extremely halophilic archaea reveals strategies for static and dynamic osmo-response.</title>
        <authorList>
            <person name="Becker E.A."/>
            <person name="Seitzer P.M."/>
            <person name="Tritt A."/>
            <person name="Larsen D."/>
            <person name="Krusor M."/>
            <person name="Yao A.I."/>
            <person name="Wu D."/>
            <person name="Madern D."/>
            <person name="Eisen J.A."/>
            <person name="Darling A.E."/>
            <person name="Facciotti M.T."/>
        </authorList>
    </citation>
    <scope>NUCLEOTIDE SEQUENCE [LARGE SCALE GENOMIC DNA]</scope>
    <source>
        <strain evidence="2 3">100A6</strain>
    </source>
</reference>
<accession>M0LTR2</accession>
<feature type="domain" description="C2H2-type" evidence="1">
    <location>
        <begin position="86"/>
        <end position="107"/>
    </location>
</feature>
<dbReference type="PROSITE" id="PS00028">
    <property type="entry name" value="ZINC_FINGER_C2H2_1"/>
    <property type="match status" value="1"/>
</dbReference>
<keyword evidence="3" id="KW-1185">Reference proteome</keyword>
<name>M0LTR2_9EURY</name>